<sequence>MSTTSLAAENTRVARRFIECFNDNDIPGVLDLFADDICYRLMGKPDRLPSSGPKDKAQIAAVFERMNSRLNGGLRMWVKNTIAERDQVAMEVESRGELKNGRVYNNEYHMLITLRDGKIVDLKEYYDTFHVWDTWFRPDEPATTKSA</sequence>
<keyword evidence="3" id="KW-1185">Reference proteome</keyword>
<proteinExistence type="predicted"/>
<reference evidence="2 3" key="1">
    <citation type="submission" date="2023-10" db="EMBL/GenBank/DDBJ databases">
        <title>Bacteria for the degradation of biodegradable plastic PBAT(Polybutylene adipate terephthalate).</title>
        <authorList>
            <person name="Weon H.-Y."/>
            <person name="Yeon J."/>
        </authorList>
    </citation>
    <scope>NUCLEOTIDE SEQUENCE [LARGE SCALE GENOMIC DNA]</scope>
    <source>
        <strain evidence="2 3">SBD 7-3</strain>
    </source>
</reference>
<dbReference type="PANTHER" id="PTHR41252">
    <property type="entry name" value="BLR2505 PROTEIN"/>
    <property type="match status" value="1"/>
</dbReference>
<evidence type="ECO:0000259" key="1">
    <source>
        <dbReference type="Pfam" id="PF12680"/>
    </source>
</evidence>
<dbReference type="Pfam" id="PF12680">
    <property type="entry name" value="SnoaL_2"/>
    <property type="match status" value="1"/>
</dbReference>
<evidence type="ECO:0000313" key="2">
    <source>
        <dbReference type="EMBL" id="WOB08736.1"/>
    </source>
</evidence>
<dbReference type="EMBL" id="CP136336">
    <property type="protein sequence ID" value="WOB08736.1"/>
    <property type="molecule type" value="Genomic_DNA"/>
</dbReference>
<protein>
    <submittedName>
        <fullName evidence="2">Nuclear transport factor 2 family protein</fullName>
    </submittedName>
</protein>
<dbReference type="RefSeq" id="WP_316701575.1">
    <property type="nucleotide sequence ID" value="NZ_CP136336.1"/>
</dbReference>
<dbReference type="InterPro" id="IPR032710">
    <property type="entry name" value="NTF2-like_dom_sf"/>
</dbReference>
<organism evidence="2 3">
    <name type="scientific">Piscinibacter gummiphilus</name>
    <dbReference type="NCBI Taxonomy" id="946333"/>
    <lineage>
        <taxon>Bacteria</taxon>
        <taxon>Pseudomonadati</taxon>
        <taxon>Pseudomonadota</taxon>
        <taxon>Betaproteobacteria</taxon>
        <taxon>Burkholderiales</taxon>
        <taxon>Sphaerotilaceae</taxon>
        <taxon>Piscinibacter</taxon>
    </lineage>
</organism>
<dbReference type="Proteomes" id="UP001303946">
    <property type="component" value="Chromosome"/>
</dbReference>
<dbReference type="SUPFAM" id="SSF54427">
    <property type="entry name" value="NTF2-like"/>
    <property type="match status" value="1"/>
</dbReference>
<gene>
    <name evidence="2" type="ORF">RXV79_01460</name>
</gene>
<dbReference type="Gene3D" id="3.10.450.50">
    <property type="match status" value="1"/>
</dbReference>
<dbReference type="PANTHER" id="PTHR41252:SF1">
    <property type="entry name" value="BLR2505 PROTEIN"/>
    <property type="match status" value="1"/>
</dbReference>
<name>A0ABZ0CW48_9BURK</name>
<feature type="domain" description="SnoaL-like" evidence="1">
    <location>
        <begin position="14"/>
        <end position="121"/>
    </location>
</feature>
<dbReference type="InterPro" id="IPR037401">
    <property type="entry name" value="SnoaL-like"/>
</dbReference>
<accession>A0ABZ0CW48</accession>
<evidence type="ECO:0000313" key="3">
    <source>
        <dbReference type="Proteomes" id="UP001303946"/>
    </source>
</evidence>